<dbReference type="InterPro" id="IPR011611">
    <property type="entry name" value="PfkB_dom"/>
</dbReference>
<dbReference type="AlphaFoldDB" id="A0A8U0A687"/>
<keyword evidence="4" id="KW-0418">Kinase</keyword>
<dbReference type="InterPro" id="IPR017583">
    <property type="entry name" value="Tagatose/fructose_Pkinase"/>
</dbReference>
<dbReference type="NCBIfam" id="TIGR03168">
    <property type="entry name" value="1-PFK"/>
    <property type="match status" value="1"/>
</dbReference>
<gene>
    <name evidence="7" type="ORF">MW046_16695</name>
</gene>
<dbReference type="RefSeq" id="WP_247995329.1">
    <property type="nucleotide sequence ID" value="NZ_CP096021.1"/>
</dbReference>
<evidence type="ECO:0000256" key="1">
    <source>
        <dbReference type="ARBA" id="ARBA00010688"/>
    </source>
</evidence>
<evidence type="ECO:0000313" key="7">
    <source>
        <dbReference type="EMBL" id="UPM44675.1"/>
    </source>
</evidence>
<dbReference type="PANTHER" id="PTHR46566">
    <property type="entry name" value="1-PHOSPHOFRUCTOKINASE-RELATED"/>
    <property type="match status" value="1"/>
</dbReference>
<geneLocation type="plasmid" evidence="7 8">
    <name>unnamed2</name>
</geneLocation>
<evidence type="ECO:0000256" key="2">
    <source>
        <dbReference type="ARBA" id="ARBA00022679"/>
    </source>
</evidence>
<dbReference type="GO" id="GO:0008443">
    <property type="term" value="F:phosphofructokinase activity"/>
    <property type="evidence" value="ECO:0007669"/>
    <property type="project" value="TreeGrafter"/>
</dbReference>
<dbReference type="PROSITE" id="PS00583">
    <property type="entry name" value="PFKB_KINASES_1"/>
    <property type="match status" value="1"/>
</dbReference>
<dbReference type="InterPro" id="IPR054902">
    <property type="entry name" value="pfkB_Halo"/>
</dbReference>
<dbReference type="PROSITE" id="PS00584">
    <property type="entry name" value="PFKB_KINASES_2"/>
    <property type="match status" value="1"/>
</dbReference>
<dbReference type="GO" id="GO:0005524">
    <property type="term" value="F:ATP binding"/>
    <property type="evidence" value="ECO:0007669"/>
    <property type="project" value="UniProtKB-KW"/>
</dbReference>
<dbReference type="Proteomes" id="UP000831768">
    <property type="component" value="Plasmid unnamed2"/>
</dbReference>
<keyword evidence="3" id="KW-0547">Nucleotide-binding</keyword>
<dbReference type="SUPFAM" id="SSF53613">
    <property type="entry name" value="Ribokinase-like"/>
    <property type="match status" value="1"/>
</dbReference>
<keyword evidence="7" id="KW-0614">Plasmid</keyword>
<accession>A0A8U0A687</accession>
<evidence type="ECO:0000259" key="6">
    <source>
        <dbReference type="Pfam" id="PF00294"/>
    </source>
</evidence>
<keyword evidence="5" id="KW-0067">ATP-binding</keyword>
<proteinExistence type="inferred from homology"/>
<name>A0A8U0A687_9EURY</name>
<dbReference type="Gene3D" id="3.40.1190.20">
    <property type="match status" value="1"/>
</dbReference>
<dbReference type="GeneID" id="71929720"/>
<evidence type="ECO:0000256" key="3">
    <source>
        <dbReference type="ARBA" id="ARBA00022741"/>
    </source>
</evidence>
<dbReference type="KEGG" id="haad:MW046_16695"/>
<dbReference type="NCBIfam" id="NF041320">
    <property type="entry name" value="pfkB_Halo"/>
    <property type="match status" value="1"/>
</dbReference>
<dbReference type="InterPro" id="IPR029056">
    <property type="entry name" value="Ribokinase-like"/>
</dbReference>
<organism evidence="7 8">
    <name type="scientific">Halocatena salina</name>
    <dbReference type="NCBI Taxonomy" id="2934340"/>
    <lineage>
        <taxon>Archaea</taxon>
        <taxon>Methanobacteriati</taxon>
        <taxon>Methanobacteriota</taxon>
        <taxon>Stenosarchaea group</taxon>
        <taxon>Halobacteria</taxon>
        <taxon>Halobacteriales</taxon>
        <taxon>Natronomonadaceae</taxon>
        <taxon>Halocatena</taxon>
    </lineage>
</organism>
<dbReference type="EMBL" id="CP096021">
    <property type="protein sequence ID" value="UPM44675.1"/>
    <property type="molecule type" value="Genomic_DNA"/>
</dbReference>
<sequence length="307" mass="32101">MILTVTLNPAVDHTVEVDSLPAPDRISRANDARVDPGGKGINVSKYLVELGAETVATGVVGDFLGEFVRNSLADGQVNGDFVEIDGQTRLNTTILTEDAEFKINHNGPTVSECDIDDLLDTVKHNDPETVVVGGSLPPGLGPDAIDRIAQAGNWETVVDVGGDCLRELDASYALCKPNREELAAATGQPVRSLKECSTAVEQLRHMGYDRIVASLGDDGAIMSTPNECFHAEALDAEVVDTVGAGDSLLAGILSALNRGASDREALQAGMAVASRVVSVPGTEIPSLDNVASMSVRVPISTQEAKSG</sequence>
<dbReference type="CDD" id="cd01164">
    <property type="entry name" value="FruK_PfkB_like"/>
    <property type="match status" value="1"/>
</dbReference>
<dbReference type="PANTHER" id="PTHR46566:SF2">
    <property type="entry name" value="ATP-DEPENDENT 6-PHOSPHOFRUCTOKINASE ISOZYME 2"/>
    <property type="match status" value="1"/>
</dbReference>
<reference evidence="7" key="1">
    <citation type="submission" date="2022-04" db="EMBL/GenBank/DDBJ databases">
        <title>Halocatena sp. nov., isolated from a salt lake.</title>
        <authorList>
            <person name="Cui H.-L."/>
        </authorList>
    </citation>
    <scope>NUCLEOTIDE SEQUENCE</scope>
    <source>
        <strain evidence="7">AD-1</strain>
        <plasmid evidence="7">unnamed2</plasmid>
    </source>
</reference>
<feature type="domain" description="Carbohydrate kinase PfkB" evidence="6">
    <location>
        <begin position="8"/>
        <end position="285"/>
    </location>
</feature>
<protein>
    <submittedName>
        <fullName evidence="7">1-phosphofructokinase family hexose kinase</fullName>
    </submittedName>
</protein>
<dbReference type="GO" id="GO:0005829">
    <property type="term" value="C:cytosol"/>
    <property type="evidence" value="ECO:0007669"/>
    <property type="project" value="TreeGrafter"/>
</dbReference>
<dbReference type="PIRSF" id="PIRSF000535">
    <property type="entry name" value="1PFK/6PFK/LacC"/>
    <property type="match status" value="1"/>
</dbReference>
<keyword evidence="2" id="KW-0808">Transferase</keyword>
<evidence type="ECO:0000256" key="5">
    <source>
        <dbReference type="ARBA" id="ARBA00022840"/>
    </source>
</evidence>
<dbReference type="InterPro" id="IPR002173">
    <property type="entry name" value="Carboh/pur_kinase_PfkB_CS"/>
</dbReference>
<dbReference type="Pfam" id="PF00294">
    <property type="entry name" value="PfkB"/>
    <property type="match status" value="1"/>
</dbReference>
<evidence type="ECO:0000256" key="4">
    <source>
        <dbReference type="ARBA" id="ARBA00022777"/>
    </source>
</evidence>
<keyword evidence="8" id="KW-1185">Reference proteome</keyword>
<evidence type="ECO:0000313" key="8">
    <source>
        <dbReference type="Proteomes" id="UP000831768"/>
    </source>
</evidence>
<comment type="similarity">
    <text evidence="1">Belongs to the carbohydrate kinase PfkB family.</text>
</comment>